<feature type="compositionally biased region" description="Basic residues" evidence="1">
    <location>
        <begin position="62"/>
        <end position="83"/>
    </location>
</feature>
<accession>A0A4T3EY83</accession>
<organism evidence="2 3">
    <name type="scientific">Alteraurantiacibacter aquimixticola</name>
    <dbReference type="NCBI Taxonomy" id="2489173"/>
    <lineage>
        <taxon>Bacteria</taxon>
        <taxon>Pseudomonadati</taxon>
        <taxon>Pseudomonadota</taxon>
        <taxon>Alphaproteobacteria</taxon>
        <taxon>Sphingomonadales</taxon>
        <taxon>Erythrobacteraceae</taxon>
        <taxon>Alteraurantiacibacter</taxon>
    </lineage>
</organism>
<dbReference type="RefSeq" id="WP_136694086.1">
    <property type="nucleotide sequence ID" value="NZ_SSHH01000003.1"/>
</dbReference>
<dbReference type="EMBL" id="SSHH01000003">
    <property type="protein sequence ID" value="TIX49609.1"/>
    <property type="molecule type" value="Genomic_DNA"/>
</dbReference>
<evidence type="ECO:0000313" key="2">
    <source>
        <dbReference type="EMBL" id="TIX49609.1"/>
    </source>
</evidence>
<dbReference type="Proteomes" id="UP000309389">
    <property type="component" value="Unassembled WGS sequence"/>
</dbReference>
<proteinExistence type="predicted"/>
<evidence type="ECO:0000313" key="3">
    <source>
        <dbReference type="Proteomes" id="UP000309389"/>
    </source>
</evidence>
<feature type="compositionally biased region" description="Low complexity" evidence="1">
    <location>
        <begin position="9"/>
        <end position="20"/>
    </location>
</feature>
<gene>
    <name evidence="2" type="ORF">E5222_12295</name>
</gene>
<evidence type="ECO:0000256" key="1">
    <source>
        <dbReference type="SAM" id="MobiDB-lite"/>
    </source>
</evidence>
<keyword evidence="3" id="KW-1185">Reference proteome</keyword>
<feature type="region of interest" description="Disordered" evidence="1">
    <location>
        <begin position="54"/>
        <end position="95"/>
    </location>
</feature>
<comment type="caution">
    <text evidence="2">The sequence shown here is derived from an EMBL/GenBank/DDBJ whole genome shotgun (WGS) entry which is preliminary data.</text>
</comment>
<reference evidence="2 3" key="1">
    <citation type="submission" date="2019-04" db="EMBL/GenBank/DDBJ databases">
        <title>Altererythrobacter aquimixticola sp. nov., isolated from sediment of junction between the ocean and a freshwater spring.</title>
        <authorList>
            <person name="Yoon J.-H."/>
        </authorList>
    </citation>
    <scope>NUCLEOTIDE SEQUENCE [LARGE SCALE GENOMIC DNA]</scope>
    <source>
        <strain evidence="2 3">SSKS-13</strain>
    </source>
</reference>
<sequence length="95" mass="9931">MATSQTKTPAPANDAADAPIDQDALDLKALAKGVLARDFRPRVSSVRRLAEAVLGEPAAPAKAKKSNKKKKASGKKSGKKRLAKIPGQKSGKKKA</sequence>
<dbReference type="AlphaFoldDB" id="A0A4T3EY83"/>
<name>A0A4T3EY83_9SPHN</name>
<feature type="region of interest" description="Disordered" evidence="1">
    <location>
        <begin position="1"/>
        <end position="20"/>
    </location>
</feature>
<protein>
    <submittedName>
        <fullName evidence="2">Uncharacterized protein</fullName>
    </submittedName>
</protein>